<accession>A0ACC0NEB1</accession>
<name>A0ACC0NEB1_RHOML</name>
<comment type="caution">
    <text evidence="1">The sequence shown here is derived from an EMBL/GenBank/DDBJ whole genome shotgun (WGS) entry which is preliminary data.</text>
</comment>
<evidence type="ECO:0000313" key="1">
    <source>
        <dbReference type="EMBL" id="KAI8551124.1"/>
    </source>
</evidence>
<sequence>MIKIASFDQNDKERNVRLNKGSSKVVTGLEGFRKDPRLIGNSNIPIAESSKRGELVGGNFSYVQMLKGNNEGGLGSGVKSVSLKFKPIGNDWLFSSAAAKLHKFMEVEELMREREKENIKEPFFRSMGGRYNLITFKTTEVRDAIIKVKENPVIAENLRGKNDEDDNIPKHHIEAYRTENGPLSAPIKTAINGVKGRKKRKTIDDILGFTRVNSLDNKSRNNKSKCTVYRSVVAALALSTCISSDGVINKNRIVLDEAQVIWTCNKIMGLGYDGEEGEVISKFVDMVIEDLDRADKVAGHA</sequence>
<evidence type="ECO:0000313" key="2">
    <source>
        <dbReference type="Proteomes" id="UP001062846"/>
    </source>
</evidence>
<organism evidence="1 2">
    <name type="scientific">Rhododendron molle</name>
    <name type="common">Chinese azalea</name>
    <name type="synonym">Azalea mollis</name>
    <dbReference type="NCBI Taxonomy" id="49168"/>
    <lineage>
        <taxon>Eukaryota</taxon>
        <taxon>Viridiplantae</taxon>
        <taxon>Streptophyta</taxon>
        <taxon>Embryophyta</taxon>
        <taxon>Tracheophyta</taxon>
        <taxon>Spermatophyta</taxon>
        <taxon>Magnoliopsida</taxon>
        <taxon>eudicotyledons</taxon>
        <taxon>Gunneridae</taxon>
        <taxon>Pentapetalae</taxon>
        <taxon>asterids</taxon>
        <taxon>Ericales</taxon>
        <taxon>Ericaceae</taxon>
        <taxon>Ericoideae</taxon>
        <taxon>Rhodoreae</taxon>
        <taxon>Rhododendron</taxon>
    </lineage>
</organism>
<protein>
    <submittedName>
        <fullName evidence="1">Uncharacterized protein</fullName>
    </submittedName>
</protein>
<keyword evidence="2" id="KW-1185">Reference proteome</keyword>
<proteinExistence type="predicted"/>
<dbReference type="Proteomes" id="UP001062846">
    <property type="component" value="Chromosome 6"/>
</dbReference>
<dbReference type="EMBL" id="CM046393">
    <property type="protein sequence ID" value="KAI8551124.1"/>
    <property type="molecule type" value="Genomic_DNA"/>
</dbReference>
<gene>
    <name evidence="1" type="ORF">RHMOL_Rhmol06G0160900</name>
</gene>
<reference evidence="1" key="1">
    <citation type="submission" date="2022-02" db="EMBL/GenBank/DDBJ databases">
        <title>Plant Genome Project.</title>
        <authorList>
            <person name="Zhang R.-G."/>
        </authorList>
    </citation>
    <scope>NUCLEOTIDE SEQUENCE</scope>
    <source>
        <strain evidence="1">AT1</strain>
    </source>
</reference>